<evidence type="ECO:0000256" key="1">
    <source>
        <dbReference type="ARBA" id="ARBA00022676"/>
    </source>
</evidence>
<keyword evidence="1" id="KW-0328">Glycosyltransferase</keyword>
<evidence type="ECO:0000259" key="4">
    <source>
        <dbReference type="Pfam" id="PF13439"/>
    </source>
</evidence>
<dbReference type="InterPro" id="IPR050194">
    <property type="entry name" value="Glycosyltransferase_grp1"/>
</dbReference>
<dbReference type="AlphaFoldDB" id="A0A177IH84"/>
<proteinExistence type="predicted"/>
<keyword evidence="6" id="KW-1185">Reference proteome</keyword>
<dbReference type="InterPro" id="IPR028098">
    <property type="entry name" value="Glyco_trans_4-like_N"/>
</dbReference>
<evidence type="ECO:0000313" key="5">
    <source>
        <dbReference type="EMBL" id="OAH28114.1"/>
    </source>
</evidence>
<organism evidence="5 6">
    <name type="scientific">Corynebacterium stationis</name>
    <dbReference type="NCBI Taxonomy" id="1705"/>
    <lineage>
        <taxon>Bacteria</taxon>
        <taxon>Bacillati</taxon>
        <taxon>Actinomycetota</taxon>
        <taxon>Actinomycetes</taxon>
        <taxon>Mycobacteriales</taxon>
        <taxon>Corynebacteriaceae</taxon>
        <taxon>Corynebacterium</taxon>
    </lineage>
</organism>
<dbReference type="InterPro" id="IPR001296">
    <property type="entry name" value="Glyco_trans_1"/>
</dbReference>
<feature type="domain" description="Glycosyl transferase family 1" evidence="3">
    <location>
        <begin position="184"/>
        <end position="346"/>
    </location>
</feature>
<dbReference type="Proteomes" id="UP000076947">
    <property type="component" value="Unassembled WGS sequence"/>
</dbReference>
<name>A0A177IH84_9CORY</name>
<dbReference type="GO" id="GO:0016757">
    <property type="term" value="F:glycosyltransferase activity"/>
    <property type="evidence" value="ECO:0007669"/>
    <property type="project" value="UniProtKB-KW"/>
</dbReference>
<accession>A0A177IH84</accession>
<keyword evidence="2" id="KW-0808">Transferase</keyword>
<dbReference type="GO" id="GO:1903509">
    <property type="term" value="P:liposaccharide metabolic process"/>
    <property type="evidence" value="ECO:0007669"/>
    <property type="project" value="UniProtKB-ARBA"/>
</dbReference>
<evidence type="ECO:0000313" key="6">
    <source>
        <dbReference type="Proteomes" id="UP000076947"/>
    </source>
</evidence>
<evidence type="ECO:0000256" key="2">
    <source>
        <dbReference type="ARBA" id="ARBA00022679"/>
    </source>
</evidence>
<evidence type="ECO:0000259" key="3">
    <source>
        <dbReference type="Pfam" id="PF00534"/>
    </source>
</evidence>
<dbReference type="GO" id="GO:1901137">
    <property type="term" value="P:carbohydrate derivative biosynthetic process"/>
    <property type="evidence" value="ECO:0007669"/>
    <property type="project" value="UniProtKB-ARBA"/>
</dbReference>
<dbReference type="Gene3D" id="3.40.50.2000">
    <property type="entry name" value="Glycogen Phosphorylase B"/>
    <property type="match status" value="2"/>
</dbReference>
<dbReference type="Pfam" id="PF00534">
    <property type="entry name" value="Glycos_transf_1"/>
    <property type="match status" value="1"/>
</dbReference>
<sequence>MVHKASAIWKDGWLGHSETFIRDQMNALEDWDFLKLGFDRGDNPLVEPDYAPYKRDVFSKGIRVIAGTSIFEGQYLKRIRESGVSAIHAHFLSGGMHAVQLAKKSDLPLITTLHNPRFTPKKGQFPSTGKMIYARRFQQLLEIGDRFLAVSNHVADSAVNAGIPSNRIEVLHIGTHIVPLHESSNPQGIIFVGRLIQQKGVSDLLEAVSILPAPLRQVPVTIIGDGPLRQALQEKAHDLRVNARFLGWVSSAEIPQRLADAQVFCGPSKASSAGMREGFGMVFLEAALQQLPCVAYASGGVRDAVSDGENGILVAEGDIRALSGAIAHLLQDSGMRGEMGKRGRERVQSSFDIQTQSKRLEEIYINR</sequence>
<dbReference type="PANTHER" id="PTHR45947">
    <property type="entry name" value="SULFOQUINOVOSYL TRANSFERASE SQD2"/>
    <property type="match status" value="1"/>
</dbReference>
<protein>
    <recommendedName>
        <fullName evidence="7">Glycosyltransferase family 4 protein</fullName>
    </recommendedName>
</protein>
<dbReference type="PANTHER" id="PTHR45947:SF14">
    <property type="entry name" value="SLL1723 PROTEIN"/>
    <property type="match status" value="1"/>
</dbReference>
<dbReference type="Pfam" id="PF13439">
    <property type="entry name" value="Glyco_transf_4"/>
    <property type="match status" value="1"/>
</dbReference>
<dbReference type="RefSeq" id="WP_066839567.1">
    <property type="nucleotide sequence ID" value="NZ_LSTQ01000013.1"/>
</dbReference>
<evidence type="ECO:0008006" key="7">
    <source>
        <dbReference type="Google" id="ProtNLM"/>
    </source>
</evidence>
<feature type="domain" description="Glycosyltransferase subfamily 4-like N-terminal" evidence="4">
    <location>
        <begin position="74"/>
        <end position="174"/>
    </location>
</feature>
<gene>
    <name evidence="5" type="ORF">AYJ05_12650</name>
</gene>
<dbReference type="SUPFAM" id="SSF53756">
    <property type="entry name" value="UDP-Glycosyltransferase/glycogen phosphorylase"/>
    <property type="match status" value="1"/>
</dbReference>
<dbReference type="OrthoDB" id="477186at2"/>
<reference evidence="6" key="1">
    <citation type="submission" date="2016-02" db="EMBL/GenBank/DDBJ databases">
        <authorList>
            <person name="Kaur G."/>
            <person name="Nair G.R."/>
            <person name="Mayilraj S."/>
        </authorList>
    </citation>
    <scope>NUCLEOTIDE SEQUENCE [LARGE SCALE GENOMIC DNA]</scope>
    <source>
        <strain evidence="6">GA-15</strain>
    </source>
</reference>
<dbReference type="EMBL" id="LSTQ01000013">
    <property type="protein sequence ID" value="OAH28114.1"/>
    <property type="molecule type" value="Genomic_DNA"/>
</dbReference>
<comment type="caution">
    <text evidence="5">The sequence shown here is derived from an EMBL/GenBank/DDBJ whole genome shotgun (WGS) entry which is preliminary data.</text>
</comment>